<dbReference type="Pfam" id="PF14072">
    <property type="entry name" value="DndB"/>
    <property type="match status" value="1"/>
</dbReference>
<dbReference type="AlphaFoldDB" id="A0AAP5H2C4"/>
<name>A0AAP5H2C4_PAEAM</name>
<protein>
    <recommendedName>
        <fullName evidence="3">DGQHR domain-containing protein</fullName>
    </recommendedName>
</protein>
<evidence type="ECO:0008006" key="3">
    <source>
        <dbReference type="Google" id="ProtNLM"/>
    </source>
</evidence>
<reference evidence="1" key="1">
    <citation type="submission" date="2023-07" db="EMBL/GenBank/DDBJ databases">
        <title>Sorghum-associated microbial communities from plants grown in Nebraska, USA.</title>
        <authorList>
            <person name="Schachtman D."/>
        </authorList>
    </citation>
    <scope>NUCLEOTIDE SEQUENCE</scope>
    <source>
        <strain evidence="1">BE80</strain>
    </source>
</reference>
<comment type="caution">
    <text evidence="1">The sequence shown here is derived from an EMBL/GenBank/DDBJ whole genome shotgun (WGS) entry which is preliminary data.</text>
</comment>
<gene>
    <name evidence="1" type="ORF">J2W91_003505</name>
</gene>
<organism evidence="1 2">
    <name type="scientific">Paenibacillus amylolyticus</name>
    <dbReference type="NCBI Taxonomy" id="1451"/>
    <lineage>
        <taxon>Bacteria</taxon>
        <taxon>Bacillati</taxon>
        <taxon>Bacillota</taxon>
        <taxon>Bacilli</taxon>
        <taxon>Bacillales</taxon>
        <taxon>Paenibacillaceae</taxon>
        <taxon>Paenibacillus</taxon>
    </lineage>
</organism>
<proteinExistence type="predicted"/>
<accession>A0AAP5H2C4</accession>
<sequence>MKVDRIEVEQILLTHLEVVLKTKKVKHQLQVQLIELNVPVEEINSIISNVESVSNLDIPMLYGLTKALYEVTEDKIFNPDRYFGKREIKEAEIVLSQSVQERITLPIHFEECTKIKFDSYITKISIQNLVKLYDSQLIIYDDETQRGVNYKTNKSGGIVRTPIVNKASVKRIADKMASNSYFEDMITLNVFSSEVDPVTYNEESNTLTINDGAVISILDGFHRLQGGVVALQVNPHLDLELILSIRSYDHDTAQRYFGQINTVNVLMKERREELAQERLSDKVVANMQRKSEIGKQIASSNKVSDLVGELTTFDILSYAVDKVFKLERQFDVLQVSDYLIEFVAYLVGSYPAEFSTNVKLRGSHMMSHPLMFIGYIVLSHCMYENKIPLQKLSHYIDSINLTDEKLLDLLNKKKILTGNKRTREELIKYFDSAFRGVQSE</sequence>
<dbReference type="InterPro" id="IPR017642">
    <property type="entry name" value="DNA_S_mod_DndB"/>
</dbReference>
<dbReference type="Proteomes" id="UP001254832">
    <property type="component" value="Unassembled WGS sequence"/>
</dbReference>
<dbReference type="RefSeq" id="WP_310141826.1">
    <property type="nucleotide sequence ID" value="NZ_JAVDTR010000009.1"/>
</dbReference>
<evidence type="ECO:0000313" key="1">
    <source>
        <dbReference type="EMBL" id="MDR6725019.1"/>
    </source>
</evidence>
<dbReference type="EMBL" id="JAVDTR010000009">
    <property type="protein sequence ID" value="MDR6725019.1"/>
    <property type="molecule type" value="Genomic_DNA"/>
</dbReference>
<evidence type="ECO:0000313" key="2">
    <source>
        <dbReference type="Proteomes" id="UP001254832"/>
    </source>
</evidence>